<evidence type="ECO:0000256" key="4">
    <source>
        <dbReference type="ARBA" id="ARBA00022448"/>
    </source>
</evidence>
<keyword evidence="8 10" id="KW-0472">Membrane</keyword>
<dbReference type="EMBL" id="DQBS01000030">
    <property type="protein sequence ID" value="HCO69182.1"/>
    <property type="molecule type" value="Genomic_DNA"/>
</dbReference>
<feature type="transmembrane region" description="Helical" evidence="10">
    <location>
        <begin position="21"/>
        <end position="42"/>
    </location>
</feature>
<keyword evidence="9" id="KW-0046">Antibiotic resistance</keyword>
<feature type="transmembrane region" description="Helical" evidence="10">
    <location>
        <begin position="421"/>
        <end position="443"/>
    </location>
</feature>
<dbReference type="InterPro" id="IPR048279">
    <property type="entry name" value="MdtK-like"/>
</dbReference>
<evidence type="ECO:0000256" key="1">
    <source>
        <dbReference type="ARBA" id="ARBA00004651"/>
    </source>
</evidence>
<dbReference type="Pfam" id="PF01554">
    <property type="entry name" value="MatE"/>
    <property type="match status" value="2"/>
</dbReference>
<keyword evidence="4" id="KW-0813">Transport</keyword>
<feature type="transmembrane region" description="Helical" evidence="10">
    <location>
        <begin position="390"/>
        <end position="415"/>
    </location>
</feature>
<dbReference type="GO" id="GO:0015297">
    <property type="term" value="F:antiporter activity"/>
    <property type="evidence" value="ECO:0007669"/>
    <property type="project" value="InterPro"/>
</dbReference>
<feature type="transmembrane region" description="Helical" evidence="10">
    <location>
        <begin position="322"/>
        <end position="350"/>
    </location>
</feature>
<accession>A0A3D3TLE8</accession>
<evidence type="ECO:0000256" key="3">
    <source>
        <dbReference type="ARBA" id="ARBA00022106"/>
    </source>
</evidence>
<evidence type="ECO:0000256" key="9">
    <source>
        <dbReference type="ARBA" id="ARBA00023251"/>
    </source>
</evidence>
<dbReference type="GO" id="GO:0005886">
    <property type="term" value="C:plasma membrane"/>
    <property type="evidence" value="ECO:0007669"/>
    <property type="project" value="UniProtKB-SubCell"/>
</dbReference>
<dbReference type="GO" id="GO:0046677">
    <property type="term" value="P:response to antibiotic"/>
    <property type="evidence" value="ECO:0007669"/>
    <property type="project" value="UniProtKB-KW"/>
</dbReference>
<comment type="caution">
    <text evidence="11">The sequence shown here is derived from an EMBL/GenBank/DDBJ whole genome shotgun (WGS) entry which is preliminary data.</text>
</comment>
<comment type="subcellular location">
    <subcellularLocation>
        <location evidence="1">Cell membrane</location>
        <topology evidence="1">Multi-pass membrane protein</topology>
    </subcellularLocation>
</comment>
<keyword evidence="7 10" id="KW-1133">Transmembrane helix</keyword>
<feature type="transmembrane region" description="Helical" evidence="10">
    <location>
        <begin position="275"/>
        <end position="296"/>
    </location>
</feature>
<dbReference type="InterPro" id="IPR045070">
    <property type="entry name" value="MATE_MepA-like"/>
</dbReference>
<dbReference type="CDD" id="cd13143">
    <property type="entry name" value="MATE_MepA_like"/>
    <property type="match status" value="1"/>
</dbReference>
<sequence length="457" mass="49176">MRFRSSEERARAMGTMKIASLLVGLSIPSIIAMLTNAIYNLVDTFFIGRIGTSAVGAVAVAFPIFNLIGAVGLTYGVGAASYVSRLLGAGEKEQADKAASTALFTSLATGIAFALLGLMYLDPLLTAFGATETIMEYAREYTMIIIMGSIFTMMNMTMNNLVRAEGNAQRFMVAMVSGALLNVALDPIFIFGFGMGIKGAAVATVISQSVSTVIILEYFVRKKSFTNLSIRLFRFSLHIYSEIFKIGLPTFLRQFLSSFSVALLNNAAGAFGDHAVAAVGITMRVLMLGMMVLFGYGQAFQPVAGYNYGAKKFSRVFESLKFSILVTTVFATLFAIIGMVIPGSIVSIFSNDPEVIDVGSRALRAVSIFFPSFGFVITFTVLFQALGKGFAAGLLSMSKQGLFLIPAIIVLPRLFELNGVIYAQTIADFFTLFVAAILAMMIVKKLKAQSKELSLAD</sequence>
<comment type="similarity">
    <text evidence="2">Belongs to the multi antimicrobial extrusion (MATE) (TC 2.A.66.1) family. MepA subfamily.</text>
</comment>
<feature type="transmembrane region" description="Helical" evidence="10">
    <location>
        <begin position="232"/>
        <end position="255"/>
    </location>
</feature>
<feature type="transmembrane region" description="Helical" evidence="10">
    <location>
        <begin position="199"/>
        <end position="220"/>
    </location>
</feature>
<dbReference type="InterPro" id="IPR002528">
    <property type="entry name" value="MATE_fam"/>
</dbReference>
<dbReference type="AlphaFoldDB" id="A0A3D3TLE8"/>
<dbReference type="Proteomes" id="UP000264215">
    <property type="component" value="Unassembled WGS sequence"/>
</dbReference>
<proteinExistence type="inferred from homology"/>
<feature type="transmembrane region" description="Helical" evidence="10">
    <location>
        <begin position="98"/>
        <end position="121"/>
    </location>
</feature>
<evidence type="ECO:0000256" key="10">
    <source>
        <dbReference type="SAM" id="Phobius"/>
    </source>
</evidence>
<keyword evidence="5" id="KW-1003">Cell membrane</keyword>
<gene>
    <name evidence="11" type="ORF">DIT26_01125</name>
</gene>
<dbReference type="NCBIfam" id="TIGR00797">
    <property type="entry name" value="matE"/>
    <property type="match status" value="1"/>
</dbReference>
<dbReference type="PANTHER" id="PTHR43823">
    <property type="entry name" value="SPORULATION PROTEIN YKVU"/>
    <property type="match status" value="1"/>
</dbReference>
<evidence type="ECO:0000313" key="12">
    <source>
        <dbReference type="Proteomes" id="UP000264215"/>
    </source>
</evidence>
<dbReference type="InterPro" id="IPR051327">
    <property type="entry name" value="MATE_MepA_subfamily"/>
</dbReference>
<dbReference type="PANTHER" id="PTHR43823:SF3">
    <property type="entry name" value="MULTIDRUG EXPORT PROTEIN MEPA"/>
    <property type="match status" value="1"/>
</dbReference>
<evidence type="ECO:0000256" key="2">
    <source>
        <dbReference type="ARBA" id="ARBA00008417"/>
    </source>
</evidence>
<organism evidence="11 12">
    <name type="scientific">Mesotoga infera</name>
    <dbReference type="NCBI Taxonomy" id="1236046"/>
    <lineage>
        <taxon>Bacteria</taxon>
        <taxon>Thermotogati</taxon>
        <taxon>Thermotogota</taxon>
        <taxon>Thermotogae</taxon>
        <taxon>Kosmotogales</taxon>
        <taxon>Kosmotogaceae</taxon>
        <taxon>Mesotoga</taxon>
    </lineage>
</organism>
<evidence type="ECO:0000256" key="6">
    <source>
        <dbReference type="ARBA" id="ARBA00022692"/>
    </source>
</evidence>
<evidence type="ECO:0000256" key="7">
    <source>
        <dbReference type="ARBA" id="ARBA00022989"/>
    </source>
</evidence>
<feature type="transmembrane region" description="Helical" evidence="10">
    <location>
        <begin position="362"/>
        <end position="383"/>
    </location>
</feature>
<feature type="transmembrane region" description="Helical" evidence="10">
    <location>
        <begin position="141"/>
        <end position="159"/>
    </location>
</feature>
<feature type="transmembrane region" description="Helical" evidence="10">
    <location>
        <begin position="54"/>
        <end position="77"/>
    </location>
</feature>
<evidence type="ECO:0000256" key="5">
    <source>
        <dbReference type="ARBA" id="ARBA00022475"/>
    </source>
</evidence>
<keyword evidence="6 10" id="KW-0812">Transmembrane</keyword>
<feature type="transmembrane region" description="Helical" evidence="10">
    <location>
        <begin position="171"/>
        <end position="193"/>
    </location>
</feature>
<reference evidence="11 12" key="1">
    <citation type="journal article" date="2018" name="Nat. Biotechnol.">
        <title>A standardized bacterial taxonomy based on genome phylogeny substantially revises the tree of life.</title>
        <authorList>
            <person name="Parks D.H."/>
            <person name="Chuvochina M."/>
            <person name="Waite D.W."/>
            <person name="Rinke C."/>
            <person name="Skarshewski A."/>
            <person name="Chaumeil P.A."/>
            <person name="Hugenholtz P."/>
        </authorList>
    </citation>
    <scope>NUCLEOTIDE SEQUENCE [LARGE SCALE GENOMIC DNA]</scope>
    <source>
        <strain evidence="11">UBA9905</strain>
    </source>
</reference>
<dbReference type="PIRSF" id="PIRSF006603">
    <property type="entry name" value="DinF"/>
    <property type="match status" value="1"/>
</dbReference>
<evidence type="ECO:0000313" key="11">
    <source>
        <dbReference type="EMBL" id="HCO69182.1"/>
    </source>
</evidence>
<dbReference type="GO" id="GO:0042910">
    <property type="term" value="F:xenobiotic transmembrane transporter activity"/>
    <property type="evidence" value="ECO:0007669"/>
    <property type="project" value="InterPro"/>
</dbReference>
<name>A0A3D3TLE8_9BACT</name>
<evidence type="ECO:0000256" key="8">
    <source>
        <dbReference type="ARBA" id="ARBA00023136"/>
    </source>
</evidence>
<protein>
    <recommendedName>
        <fullName evidence="3">Multidrug export protein MepA</fullName>
    </recommendedName>
</protein>